<evidence type="ECO:0000313" key="3">
    <source>
        <dbReference type="Proteomes" id="UP000199495"/>
    </source>
</evidence>
<name>A0A1G7Z9K5_9HYPH</name>
<dbReference type="EMBL" id="FNCS01000018">
    <property type="protein sequence ID" value="SDH05452.1"/>
    <property type="molecule type" value="Genomic_DNA"/>
</dbReference>
<evidence type="ECO:0000259" key="1">
    <source>
        <dbReference type="Pfam" id="PF13788"/>
    </source>
</evidence>
<dbReference type="AlphaFoldDB" id="A0A1G7Z9K5"/>
<evidence type="ECO:0000313" key="2">
    <source>
        <dbReference type="EMBL" id="SDH05452.1"/>
    </source>
</evidence>
<dbReference type="InterPro" id="IPR025438">
    <property type="entry name" value="DUF4180"/>
</dbReference>
<keyword evidence="3" id="KW-1185">Reference proteome</keyword>
<organism evidence="2 3">
    <name type="scientific">Pelagibacterium luteolum</name>
    <dbReference type="NCBI Taxonomy" id="440168"/>
    <lineage>
        <taxon>Bacteria</taxon>
        <taxon>Pseudomonadati</taxon>
        <taxon>Pseudomonadota</taxon>
        <taxon>Alphaproteobacteria</taxon>
        <taxon>Hyphomicrobiales</taxon>
        <taxon>Devosiaceae</taxon>
        <taxon>Pelagibacterium</taxon>
    </lineage>
</organism>
<reference evidence="2 3" key="1">
    <citation type="submission" date="2016-10" db="EMBL/GenBank/DDBJ databases">
        <authorList>
            <person name="de Groot N.N."/>
        </authorList>
    </citation>
    <scope>NUCLEOTIDE SEQUENCE [LARGE SCALE GENOMIC DNA]</scope>
    <source>
        <strain evidence="2 3">CGMCC 1.10267</strain>
    </source>
</reference>
<proteinExistence type="predicted"/>
<accession>A0A1G7Z9K5</accession>
<feature type="domain" description="DUF4180" evidence="1">
    <location>
        <begin position="25"/>
        <end position="128"/>
    </location>
</feature>
<protein>
    <recommendedName>
        <fullName evidence="1">DUF4180 domain-containing protein</fullName>
    </recommendedName>
</protein>
<sequence length="130" mass="14368">MARALTRWRLMMDDVVEIAGKTALMVSGAENLSAATLSNDLIGMAWSDDAQMVVVEASVLPDAFFELRSGIIGDVAQKFANYRLLMVVVGDVQRFADRSTAFRDYLFETNAGGNLWFVPDMDALERKLAL</sequence>
<gene>
    <name evidence="2" type="ORF">SAMN04487974_11853</name>
</gene>
<dbReference type="Pfam" id="PF13788">
    <property type="entry name" value="DUF4180"/>
    <property type="match status" value="1"/>
</dbReference>
<dbReference type="Proteomes" id="UP000199495">
    <property type="component" value="Unassembled WGS sequence"/>
</dbReference>
<dbReference type="STRING" id="440168.SAMN04487974_11853"/>